<comment type="caution">
    <text evidence="2">The sequence shown here is derived from an EMBL/GenBank/DDBJ whole genome shotgun (WGS) entry which is preliminary data.</text>
</comment>
<name>A0A5B0NLS7_PUCGR</name>
<protein>
    <submittedName>
        <fullName evidence="2">Uncharacterized protein</fullName>
    </submittedName>
</protein>
<evidence type="ECO:0000313" key="3">
    <source>
        <dbReference type="Proteomes" id="UP000324748"/>
    </source>
</evidence>
<dbReference type="Proteomes" id="UP000324748">
    <property type="component" value="Unassembled WGS sequence"/>
</dbReference>
<sequence length="309" mass="34595">MKASFGIQNTALLAHLHVLAVKSGITPGELIGLGKQDFQHCGNQDLLGDRVWIDLNLSVGGCYKDPLPKMPKGISSGDYLLDHENKDGTQGSLTMGNEFQAGFKEASSPETKAKNIENFSQSSHISLPSKRKLSEYQAGEASEPRTYYVQNSQSGTVLEPSKNKIKVEKSPGPQLELRLSKNHPAVFFKGEKSSTSIQNQNDESNGAFCTQQFREVKSELAYPPEPLKNLDFRETIASSSKKYPKITIRPIKPEEVTSQEIEVKYKSFRNNADKQIPELHKQIKDPKKTFAMICGNFSKAWERYHQKDM</sequence>
<reference evidence="2 3" key="1">
    <citation type="submission" date="2019-05" db="EMBL/GenBank/DDBJ databases">
        <title>Emergence of the Ug99 lineage of the wheat stem rust pathogen through somatic hybridization.</title>
        <authorList>
            <person name="Li F."/>
            <person name="Upadhyaya N.M."/>
            <person name="Sperschneider J."/>
            <person name="Matny O."/>
            <person name="Nguyen-Phuc H."/>
            <person name="Mago R."/>
            <person name="Raley C."/>
            <person name="Miller M.E."/>
            <person name="Silverstein K.A.T."/>
            <person name="Henningsen E."/>
            <person name="Hirsch C.D."/>
            <person name="Visser B."/>
            <person name="Pretorius Z.A."/>
            <person name="Steffenson B.J."/>
            <person name="Schwessinger B."/>
            <person name="Dodds P.N."/>
            <person name="Figueroa M."/>
        </authorList>
    </citation>
    <scope>NUCLEOTIDE SEQUENCE [LARGE SCALE GENOMIC DNA]</scope>
    <source>
        <strain evidence="2">21-0</strain>
    </source>
</reference>
<organism evidence="2 3">
    <name type="scientific">Puccinia graminis f. sp. tritici</name>
    <dbReference type="NCBI Taxonomy" id="56615"/>
    <lineage>
        <taxon>Eukaryota</taxon>
        <taxon>Fungi</taxon>
        <taxon>Dikarya</taxon>
        <taxon>Basidiomycota</taxon>
        <taxon>Pucciniomycotina</taxon>
        <taxon>Pucciniomycetes</taxon>
        <taxon>Pucciniales</taxon>
        <taxon>Pucciniaceae</taxon>
        <taxon>Puccinia</taxon>
    </lineage>
</organism>
<dbReference type="AlphaFoldDB" id="A0A5B0NLS7"/>
<accession>A0A5B0NLS7</accession>
<feature type="region of interest" description="Disordered" evidence="1">
    <location>
        <begin position="118"/>
        <end position="144"/>
    </location>
</feature>
<evidence type="ECO:0000313" key="2">
    <source>
        <dbReference type="EMBL" id="KAA1089464.1"/>
    </source>
</evidence>
<proteinExistence type="predicted"/>
<dbReference type="EMBL" id="VSWC01000093">
    <property type="protein sequence ID" value="KAA1089464.1"/>
    <property type="molecule type" value="Genomic_DNA"/>
</dbReference>
<evidence type="ECO:0000256" key="1">
    <source>
        <dbReference type="SAM" id="MobiDB-lite"/>
    </source>
</evidence>
<gene>
    <name evidence="2" type="ORF">PGT21_018954</name>
</gene>
<keyword evidence="3" id="KW-1185">Reference proteome</keyword>